<reference evidence="2 3" key="1">
    <citation type="submission" date="2019-05" db="EMBL/GenBank/DDBJ databases">
        <title>Another draft genome of Portunus trituberculatus and its Hox gene families provides insights of decapod evolution.</title>
        <authorList>
            <person name="Jeong J.-H."/>
            <person name="Song I."/>
            <person name="Kim S."/>
            <person name="Choi T."/>
            <person name="Kim D."/>
            <person name="Ryu S."/>
            <person name="Kim W."/>
        </authorList>
    </citation>
    <scope>NUCLEOTIDE SEQUENCE [LARGE SCALE GENOMIC DNA]</scope>
    <source>
        <tissue evidence="2">Muscle</tissue>
    </source>
</reference>
<keyword evidence="3" id="KW-1185">Reference proteome</keyword>
<gene>
    <name evidence="2" type="ORF">E2C01_022427</name>
</gene>
<sequence>MQNPSNTFKESFPQHWEVAGPSGAELGGCCTGQEQARSGVEIGGEGVGRRRSVVGDGAGTSLVWWRIARCGVGASGDATGKDNHSLRVEKPRVQPCGEAPGNPYIEANVTLASRSEQE</sequence>
<proteinExistence type="predicted"/>
<organism evidence="2 3">
    <name type="scientific">Portunus trituberculatus</name>
    <name type="common">Swimming crab</name>
    <name type="synonym">Neptunus trituberculatus</name>
    <dbReference type="NCBI Taxonomy" id="210409"/>
    <lineage>
        <taxon>Eukaryota</taxon>
        <taxon>Metazoa</taxon>
        <taxon>Ecdysozoa</taxon>
        <taxon>Arthropoda</taxon>
        <taxon>Crustacea</taxon>
        <taxon>Multicrustacea</taxon>
        <taxon>Malacostraca</taxon>
        <taxon>Eumalacostraca</taxon>
        <taxon>Eucarida</taxon>
        <taxon>Decapoda</taxon>
        <taxon>Pleocyemata</taxon>
        <taxon>Brachyura</taxon>
        <taxon>Eubrachyura</taxon>
        <taxon>Portunoidea</taxon>
        <taxon>Portunidae</taxon>
        <taxon>Portuninae</taxon>
        <taxon>Portunus</taxon>
    </lineage>
</organism>
<comment type="caution">
    <text evidence="2">The sequence shown here is derived from an EMBL/GenBank/DDBJ whole genome shotgun (WGS) entry which is preliminary data.</text>
</comment>
<dbReference type="EMBL" id="VSRR010002033">
    <property type="protein sequence ID" value="MPC29206.1"/>
    <property type="molecule type" value="Genomic_DNA"/>
</dbReference>
<evidence type="ECO:0000256" key="1">
    <source>
        <dbReference type="SAM" id="MobiDB-lite"/>
    </source>
</evidence>
<feature type="compositionally biased region" description="Basic and acidic residues" evidence="1">
    <location>
        <begin position="79"/>
        <end position="92"/>
    </location>
</feature>
<accession>A0A5B7E7N1</accession>
<protein>
    <submittedName>
        <fullName evidence="2">Uncharacterized protein</fullName>
    </submittedName>
</protein>
<name>A0A5B7E7N1_PORTR</name>
<dbReference type="AlphaFoldDB" id="A0A5B7E7N1"/>
<dbReference type="Proteomes" id="UP000324222">
    <property type="component" value="Unassembled WGS sequence"/>
</dbReference>
<evidence type="ECO:0000313" key="2">
    <source>
        <dbReference type="EMBL" id="MPC29206.1"/>
    </source>
</evidence>
<evidence type="ECO:0000313" key="3">
    <source>
        <dbReference type="Proteomes" id="UP000324222"/>
    </source>
</evidence>
<feature type="region of interest" description="Disordered" evidence="1">
    <location>
        <begin position="75"/>
        <end position="118"/>
    </location>
</feature>